<proteinExistence type="inferred from homology"/>
<dbReference type="FunCoup" id="F8A905">
    <property type="interactions" value="11"/>
</dbReference>
<name>F8A905_THEID</name>
<dbReference type="SUPFAM" id="SSF52540">
    <property type="entry name" value="P-loop containing nucleoside triphosphate hydrolases"/>
    <property type="match status" value="1"/>
</dbReference>
<dbReference type="Proteomes" id="UP000006793">
    <property type="component" value="Chromosome"/>
</dbReference>
<comment type="catalytic activity">
    <reaction evidence="2">
        <text>Hydrolysis of proteins in presence of ATP.</text>
        <dbReference type="EC" id="3.4.21.53"/>
    </reaction>
</comment>
<dbReference type="eggNOG" id="COG4980">
    <property type="taxonomic scope" value="Bacteria"/>
</dbReference>
<evidence type="ECO:0000259" key="4">
    <source>
        <dbReference type="PROSITE" id="PS51786"/>
    </source>
</evidence>
<dbReference type="Pfam" id="PF13654">
    <property type="entry name" value="AAA_32"/>
    <property type="match status" value="1"/>
</dbReference>
<dbReference type="Gene3D" id="3.30.230.10">
    <property type="match status" value="1"/>
</dbReference>
<keyword evidence="3" id="KW-0175">Coiled coil</keyword>
<reference evidence="5 6" key="2">
    <citation type="journal article" date="2012" name="Stand. Genomic Sci.">
        <title>Complete genome sequence of the thermophilic sulfate-reducing ocean bacterium Thermodesulfatator indicus type strain (CIR29812(T)).</title>
        <authorList>
            <person name="Anderson I."/>
            <person name="Saunders E."/>
            <person name="Lapidus A."/>
            <person name="Nolan M."/>
            <person name="Lucas S."/>
            <person name="Tice H."/>
            <person name="Del Rio T.G."/>
            <person name="Cheng J.F."/>
            <person name="Han C."/>
            <person name="Tapia R."/>
            <person name="Goodwin L.A."/>
            <person name="Pitluck S."/>
            <person name="Liolios K."/>
            <person name="Mavromatis K."/>
            <person name="Pagani I."/>
            <person name="Ivanova N."/>
            <person name="Mikhailova N."/>
            <person name="Pati A."/>
            <person name="Chen A."/>
            <person name="Palaniappan K."/>
            <person name="Land M."/>
            <person name="Hauser L."/>
            <person name="Jeffries C.D."/>
            <person name="Chang Y.J."/>
            <person name="Brambilla E.M."/>
            <person name="Rohde M."/>
            <person name="Spring S."/>
            <person name="Goker M."/>
            <person name="Detter J.C."/>
            <person name="Woyke T."/>
            <person name="Bristow J."/>
            <person name="Eisen J.A."/>
            <person name="Markowitz V."/>
            <person name="Hugenholtz P."/>
            <person name="Kyrpides N.C."/>
            <person name="Klenk H.P."/>
        </authorList>
    </citation>
    <scope>NUCLEOTIDE SEQUENCE [LARGE SCALE GENOMIC DNA]</scope>
    <source>
        <strain evidence="6">DSM 15286 / JCM 11887 / CIR29812</strain>
    </source>
</reference>
<dbReference type="InterPro" id="IPR046844">
    <property type="entry name" value="Lon-like_helical"/>
</dbReference>
<dbReference type="HOGENOM" id="CLU_014785_0_1_0"/>
<dbReference type="KEGG" id="tid:Thein_0170"/>
<dbReference type="OrthoDB" id="9758568at2"/>
<reference evidence="6" key="1">
    <citation type="submission" date="2011-04" db="EMBL/GenBank/DDBJ databases">
        <title>The complete genome of Thermodesulfatator indicus DSM 15286.</title>
        <authorList>
            <person name="Lucas S."/>
            <person name="Copeland A."/>
            <person name="Lapidus A."/>
            <person name="Bruce D."/>
            <person name="Goodwin L."/>
            <person name="Pitluck S."/>
            <person name="Peters L."/>
            <person name="Kyrpides N."/>
            <person name="Mavromatis K."/>
            <person name="Pagani I."/>
            <person name="Ivanova N."/>
            <person name="Saunders L."/>
            <person name="Detter J.C."/>
            <person name="Tapia R."/>
            <person name="Han C."/>
            <person name="Land M."/>
            <person name="Hauser L."/>
            <person name="Markowitz V."/>
            <person name="Cheng J.-F."/>
            <person name="Hugenholtz P."/>
            <person name="Woyke T."/>
            <person name="Wu D."/>
            <person name="Spring S."/>
            <person name="Schroeder M."/>
            <person name="Brambilla E."/>
            <person name="Klenk H.-P."/>
            <person name="Eisen J.A."/>
        </authorList>
    </citation>
    <scope>NUCLEOTIDE SEQUENCE [LARGE SCALE GENOMIC DNA]</scope>
    <source>
        <strain evidence="6">DSM 15286 / JCM 11887 / CIR29812</strain>
    </source>
</reference>
<dbReference type="GO" id="GO:0004176">
    <property type="term" value="F:ATP-dependent peptidase activity"/>
    <property type="evidence" value="ECO:0007669"/>
    <property type="project" value="UniProtKB-UniRule"/>
</dbReference>
<protein>
    <recommendedName>
        <fullName evidence="2">endopeptidase La</fullName>
        <ecNumber evidence="2">3.4.21.53</ecNumber>
    </recommendedName>
</protein>
<dbReference type="Gene3D" id="3.40.50.300">
    <property type="entry name" value="P-loop containing nucleotide triphosphate hydrolases"/>
    <property type="match status" value="2"/>
</dbReference>
<accession>F8A905</accession>
<dbReference type="PATRIC" id="fig|667014.3.peg.176"/>
<dbReference type="eggNOG" id="COG1067">
    <property type="taxonomic scope" value="Bacteria"/>
</dbReference>
<dbReference type="GO" id="GO:0005524">
    <property type="term" value="F:ATP binding"/>
    <property type="evidence" value="ECO:0007669"/>
    <property type="project" value="InterPro"/>
</dbReference>
<dbReference type="InterPro" id="IPR020568">
    <property type="entry name" value="Ribosomal_Su5_D2-typ_SF"/>
</dbReference>
<dbReference type="InterPro" id="IPR046843">
    <property type="entry name" value="LonB_AAA-LID"/>
</dbReference>
<dbReference type="Pfam" id="PF05362">
    <property type="entry name" value="Lon_C"/>
    <property type="match status" value="1"/>
</dbReference>
<dbReference type="InterPro" id="IPR027065">
    <property type="entry name" value="Lon_Prtase"/>
</dbReference>
<dbReference type="PANTHER" id="PTHR10046">
    <property type="entry name" value="ATP DEPENDENT LON PROTEASE FAMILY MEMBER"/>
    <property type="match status" value="1"/>
</dbReference>
<gene>
    <name evidence="5" type="ordered locus">Thein_0170</name>
</gene>
<dbReference type="Pfam" id="PF20437">
    <property type="entry name" value="LonC_helical"/>
    <property type="match status" value="1"/>
</dbReference>
<comment type="similarity">
    <text evidence="2">Belongs to the peptidase S16 family.</text>
</comment>
<keyword evidence="2" id="KW-0378">Hydrolase</keyword>
<dbReference type="InterPro" id="IPR008269">
    <property type="entry name" value="Lon_proteolytic"/>
</dbReference>
<dbReference type="EMBL" id="CP002683">
    <property type="protein sequence ID" value="AEH44055.1"/>
    <property type="molecule type" value="Genomic_DNA"/>
</dbReference>
<feature type="domain" description="Lon proteolytic" evidence="4">
    <location>
        <begin position="570"/>
        <end position="765"/>
    </location>
</feature>
<dbReference type="EC" id="3.4.21.53" evidence="2"/>
<evidence type="ECO:0000313" key="5">
    <source>
        <dbReference type="EMBL" id="AEH44055.1"/>
    </source>
</evidence>
<feature type="coiled-coil region" evidence="3">
    <location>
        <begin position="208"/>
        <end position="249"/>
    </location>
</feature>
<evidence type="ECO:0000256" key="2">
    <source>
        <dbReference type="PROSITE-ProRule" id="PRU01122"/>
    </source>
</evidence>
<dbReference type="AlphaFoldDB" id="F8A905"/>
<dbReference type="SUPFAM" id="SSF54211">
    <property type="entry name" value="Ribosomal protein S5 domain 2-like"/>
    <property type="match status" value="1"/>
</dbReference>
<dbReference type="InterPro" id="IPR041699">
    <property type="entry name" value="AAA_32"/>
</dbReference>
<dbReference type="PROSITE" id="PS51786">
    <property type="entry name" value="LON_PROTEOLYTIC"/>
    <property type="match status" value="1"/>
</dbReference>
<dbReference type="GO" id="GO:0006508">
    <property type="term" value="P:proteolysis"/>
    <property type="evidence" value="ECO:0007669"/>
    <property type="project" value="UniProtKB-KW"/>
</dbReference>
<dbReference type="InterPro" id="IPR014721">
    <property type="entry name" value="Ribsml_uS5_D2-typ_fold_subgr"/>
</dbReference>
<feature type="active site" evidence="2">
    <location>
        <position position="660"/>
    </location>
</feature>
<organism evidence="5 6">
    <name type="scientific">Thermodesulfatator indicus (strain DSM 15286 / JCM 11887 / CIR29812)</name>
    <dbReference type="NCBI Taxonomy" id="667014"/>
    <lineage>
        <taxon>Bacteria</taxon>
        <taxon>Pseudomonadati</taxon>
        <taxon>Thermodesulfobacteriota</taxon>
        <taxon>Thermodesulfobacteria</taxon>
        <taxon>Thermodesulfobacteriales</taxon>
        <taxon>Thermodesulfatatoraceae</taxon>
        <taxon>Thermodesulfatator</taxon>
    </lineage>
</organism>
<keyword evidence="1 2" id="KW-0645">Protease</keyword>
<dbReference type="Pfam" id="PF20436">
    <property type="entry name" value="LonB_AAA-LID"/>
    <property type="match status" value="1"/>
</dbReference>
<dbReference type="InParanoid" id="F8A905"/>
<dbReference type="GO" id="GO:0004252">
    <property type="term" value="F:serine-type endopeptidase activity"/>
    <property type="evidence" value="ECO:0007669"/>
    <property type="project" value="UniProtKB-UniRule"/>
</dbReference>
<keyword evidence="6" id="KW-1185">Reference proteome</keyword>
<dbReference type="RefSeq" id="WP_013906802.1">
    <property type="nucleotide sequence ID" value="NC_015681.1"/>
</dbReference>
<keyword evidence="2" id="KW-0720">Serine protease</keyword>
<evidence type="ECO:0000256" key="1">
    <source>
        <dbReference type="ARBA" id="ARBA00022670"/>
    </source>
</evidence>
<dbReference type="Gene3D" id="1.10.8.60">
    <property type="match status" value="1"/>
</dbReference>
<feature type="active site" evidence="2">
    <location>
        <position position="703"/>
    </location>
</feature>
<sequence>MTVTVKTLKPEEVRLTVAPSDLKVTSFEELLETLETEKPIMAQERAIRALDFGLNFEDLDFHMYVAGTPELGTSYITRALVESQARERPTPSDWCYVYNFKDPDVPKALELPPGKGREFQKDMADLIETLRQKIPEAFESEAYITKKEQIIREFNVTRAKIFEELEQKVKAEGFILNVEPFGMMIIPAKPDGTPMTPEDVKELPEEVKENLKRKSEFLQKELNATARRIQQLEKDLRQKLKELDREVALNVVGSFIQELREKYATTKGVVSFLNEVQEDIIKHLDDFRQKPAPQPPMPFPMPPAQPSFTRYEVNVFVDNSECQGAPVIFEPNPTYTNLFGTIERKAQFGALITDFTMLKAGSLHKANGGFLIVRALDLLKYPFSWENLKRAIKTRKIYLEDLAEQIGLFTTKTLKPEPIPFRAKVVLQGDPFIYHLLYIYDENFREVFKVKAHLDRWVDRTEETTRQFLQAVAAMVKHNQLLPLENDALAKIVEYSCELAGRQDKLSLELPVIQDVLKEAHFWAKREQKEAINAFHIEKAINERKFRANLSEERLQEMIEKDIIKIQVDGELCGSINGLSVYDLGDYSFGRPTRITANISLGKEGVVNIEREADLSGKIHTKGVLILAGFLRERFVHDKPLTLTATLCFEQSYGLVDGDSASSAELFALISALSGVPIYQGIAVTGSVSQKGDIQPVGGINQKIEGFYKVCKAKGLNGKQGVIIPQANVKELMLDKEVVKAIEEGQFHIWAISRVEEGIEILTGKPAGERKPDGTYPEGTIFYLVDQKLRELAKLARDFAKEEKK</sequence>
<dbReference type="InterPro" id="IPR027417">
    <property type="entry name" value="P-loop_NTPase"/>
</dbReference>
<evidence type="ECO:0000256" key="3">
    <source>
        <dbReference type="SAM" id="Coils"/>
    </source>
</evidence>
<dbReference type="PRINTS" id="PR00830">
    <property type="entry name" value="ENDOLAPTASE"/>
</dbReference>
<evidence type="ECO:0000313" key="6">
    <source>
        <dbReference type="Proteomes" id="UP000006793"/>
    </source>
</evidence>
<dbReference type="GO" id="GO:0030163">
    <property type="term" value="P:protein catabolic process"/>
    <property type="evidence" value="ECO:0007669"/>
    <property type="project" value="InterPro"/>
</dbReference>
<dbReference type="PaxDb" id="667014-Thein_0170"/>